<name>A0A4Y9Y6G8_9APHY</name>
<dbReference type="InterPro" id="IPR011009">
    <property type="entry name" value="Kinase-like_dom_sf"/>
</dbReference>
<accession>A0A4Y9Y6G8</accession>
<dbReference type="STRING" id="34475.A0A4Y9Y6G8"/>
<evidence type="ECO:0000313" key="2">
    <source>
        <dbReference type="EMBL" id="TFY57383.1"/>
    </source>
</evidence>
<comment type="caution">
    <text evidence="2">The sequence shown here is derived from an EMBL/GenBank/DDBJ whole genome shotgun (WGS) entry which is preliminary data.</text>
</comment>
<reference evidence="2 3" key="1">
    <citation type="submission" date="2019-01" db="EMBL/GenBank/DDBJ databases">
        <title>Genome sequencing of the rare red list fungi Fomitopsis rosea.</title>
        <authorList>
            <person name="Buettner E."/>
            <person name="Kellner H."/>
        </authorList>
    </citation>
    <scope>NUCLEOTIDE SEQUENCE [LARGE SCALE GENOMIC DNA]</scope>
    <source>
        <strain evidence="2 3">DSM 105464</strain>
    </source>
</reference>
<dbReference type="Pfam" id="PF17667">
    <property type="entry name" value="Pkinase_fungal"/>
    <property type="match status" value="1"/>
</dbReference>
<evidence type="ECO:0000259" key="1">
    <source>
        <dbReference type="Pfam" id="PF17667"/>
    </source>
</evidence>
<dbReference type="SUPFAM" id="SSF56112">
    <property type="entry name" value="Protein kinase-like (PK-like)"/>
    <property type="match status" value="1"/>
</dbReference>
<dbReference type="EMBL" id="SEKV01000432">
    <property type="protein sequence ID" value="TFY57383.1"/>
    <property type="molecule type" value="Genomic_DNA"/>
</dbReference>
<dbReference type="InterPro" id="IPR040976">
    <property type="entry name" value="Pkinase_fungal"/>
</dbReference>
<feature type="domain" description="Fungal-type protein kinase" evidence="1">
    <location>
        <begin position="214"/>
        <end position="612"/>
    </location>
</feature>
<dbReference type="AlphaFoldDB" id="A0A4Y9Y6G8"/>
<gene>
    <name evidence="2" type="ORF">EVJ58_g7047</name>
</gene>
<proteinExistence type="predicted"/>
<sequence>MATDLFDYFDSVEEYEHYLQIVQSPNWQTELLLTRELQDSIKYDDPSVFKRLRIDEEDEATVERCHERYQAEQAENIDTLLRVVATAEEELRAVDRDFFDEVALRAIRRRLERVDFQKYMCEQLQRILTFLTDSGDDTSRALREFQRAVDLPSSWPPVRAAGACTPGNTNICPDFTLTDRNEDRPIWGCCAGFAKVKVFMDEDIVPANDSTPTAAPAILECADYARYHMSLRPFWNFSITLLISGTVFRVMIADRSGIVFSPARSIIDDAATSGCKPGQRDARTFVRVVRALTRHLTDYQLGQDPSVVPLSRDDLRLCLQLPSVSSSAQQQVCLERPEYYPSYRISHIGDDARQWCTVGPPIWTSLSLVGRGTVVWKVLELTESGRGFALKGDFHLLRSYWRNPLSLSETEVYALIDQLEGCPRGIPRLLCGGDVCCHDADPQTWSKVTVARIRGEIECPRVHPSKTLHRTVIPRVAEPLWKYRDELELLCAVYSIVEAHQYICEHGILHGNVNPGTMLLWRDEPAIPAGSNDWPIRGFLADFGMAEIDGSMLGISDACMQAANGISSRPIDSVPAMDALQFTALELLRAVNAEWLIPHTAAHDLESIAYVLGHTVWQHLVDTPGCPVSLKEGLQTCFGETTVQGIIAQRTNIQPLYWVYMHDTDKQSLLFTAEHVSMALADVLNGLGEELEKVKTANKKKRHHEALVAMYGDAIQSNMDDELPHQDTFPHKTFLNILKKGISTLEHHPEMMKGSSK</sequence>
<evidence type="ECO:0000313" key="3">
    <source>
        <dbReference type="Proteomes" id="UP000298390"/>
    </source>
</evidence>
<organism evidence="2 3">
    <name type="scientific">Rhodofomes roseus</name>
    <dbReference type="NCBI Taxonomy" id="34475"/>
    <lineage>
        <taxon>Eukaryota</taxon>
        <taxon>Fungi</taxon>
        <taxon>Dikarya</taxon>
        <taxon>Basidiomycota</taxon>
        <taxon>Agaricomycotina</taxon>
        <taxon>Agaricomycetes</taxon>
        <taxon>Polyporales</taxon>
        <taxon>Rhodofomes</taxon>
    </lineage>
</organism>
<dbReference type="Proteomes" id="UP000298390">
    <property type="component" value="Unassembled WGS sequence"/>
</dbReference>
<protein>
    <recommendedName>
        <fullName evidence="1">Fungal-type protein kinase domain-containing protein</fullName>
    </recommendedName>
</protein>